<feature type="domain" description="Era-type G" evidence="11">
    <location>
        <begin position="26"/>
        <end position="199"/>
    </location>
</feature>
<keyword evidence="6" id="KW-0690">Ribosome biogenesis</keyword>
<evidence type="ECO:0000256" key="5">
    <source>
        <dbReference type="ARBA" id="ARBA00023134"/>
    </source>
</evidence>
<feature type="region of interest" description="G1" evidence="7">
    <location>
        <begin position="34"/>
        <end position="41"/>
    </location>
</feature>
<evidence type="ECO:0000256" key="7">
    <source>
        <dbReference type="PROSITE-ProRule" id="PRU01050"/>
    </source>
</evidence>
<comment type="subcellular location">
    <subcellularLocation>
        <location evidence="6">Cytoplasm</location>
    </subcellularLocation>
    <subcellularLocation>
        <location evidence="6">Cell membrane</location>
        <topology evidence="6">Peripheral membrane protein</topology>
    </subcellularLocation>
</comment>
<dbReference type="InterPro" id="IPR009019">
    <property type="entry name" value="KH_sf_prok-type"/>
</dbReference>
<dbReference type="Pfam" id="PF01926">
    <property type="entry name" value="MMR_HSR1"/>
    <property type="match status" value="1"/>
</dbReference>
<evidence type="ECO:0000256" key="9">
    <source>
        <dbReference type="SAM" id="MobiDB-lite"/>
    </source>
</evidence>
<evidence type="ECO:0000313" key="12">
    <source>
        <dbReference type="EMBL" id="BDG07587.1"/>
    </source>
</evidence>
<reference evidence="13" key="1">
    <citation type="journal article" date="2022" name="Int. J. Syst. Evol. Microbiol.">
        <title>Anaeromyxobacter oryzae sp. nov., Anaeromyxobacter diazotrophicus sp. nov. and Anaeromyxobacter paludicola sp. nov., isolated from paddy soils.</title>
        <authorList>
            <person name="Itoh H."/>
            <person name="Xu Z."/>
            <person name="Mise K."/>
            <person name="Masuda Y."/>
            <person name="Ushijima N."/>
            <person name="Hayakawa C."/>
            <person name="Shiratori Y."/>
            <person name="Senoo K."/>
        </authorList>
    </citation>
    <scope>NUCLEOTIDE SEQUENCE [LARGE SCALE GENOMIC DNA]</scope>
    <source>
        <strain evidence="13">Red630</strain>
    </source>
</reference>
<dbReference type="InterPro" id="IPR015946">
    <property type="entry name" value="KH_dom-like_a/b"/>
</dbReference>
<feature type="compositionally biased region" description="Low complexity" evidence="9">
    <location>
        <begin position="7"/>
        <end position="19"/>
    </location>
</feature>
<dbReference type="SUPFAM" id="SSF52540">
    <property type="entry name" value="P-loop containing nucleoside triphosphate hydrolases"/>
    <property type="match status" value="1"/>
</dbReference>
<dbReference type="InterPro" id="IPR030388">
    <property type="entry name" value="G_ERA_dom"/>
</dbReference>
<dbReference type="InterPro" id="IPR006073">
    <property type="entry name" value="GTP-bd"/>
</dbReference>
<dbReference type="Gene3D" id="3.30.300.20">
    <property type="match status" value="1"/>
</dbReference>
<feature type="domain" description="KH type-2" evidence="10">
    <location>
        <begin position="231"/>
        <end position="313"/>
    </location>
</feature>
<feature type="region of interest" description="Disordered" evidence="9">
    <location>
        <begin position="1"/>
        <end position="21"/>
    </location>
</feature>
<evidence type="ECO:0000256" key="8">
    <source>
        <dbReference type="RuleBase" id="RU003761"/>
    </source>
</evidence>
<organism evidence="12 13">
    <name type="scientific">Anaeromyxobacter paludicola</name>
    <dbReference type="NCBI Taxonomy" id="2918171"/>
    <lineage>
        <taxon>Bacteria</taxon>
        <taxon>Pseudomonadati</taxon>
        <taxon>Myxococcota</taxon>
        <taxon>Myxococcia</taxon>
        <taxon>Myxococcales</taxon>
        <taxon>Cystobacterineae</taxon>
        <taxon>Anaeromyxobacteraceae</taxon>
        <taxon>Anaeromyxobacter</taxon>
    </lineage>
</organism>
<evidence type="ECO:0000256" key="3">
    <source>
        <dbReference type="ARBA" id="ARBA00022741"/>
    </source>
</evidence>
<feature type="region of interest" description="G3" evidence="7">
    <location>
        <begin position="81"/>
        <end position="84"/>
    </location>
</feature>
<proteinExistence type="inferred from homology"/>
<dbReference type="Pfam" id="PF07650">
    <property type="entry name" value="KH_2"/>
    <property type="match status" value="1"/>
</dbReference>
<evidence type="ECO:0000259" key="11">
    <source>
        <dbReference type="PROSITE" id="PS51713"/>
    </source>
</evidence>
<accession>A0ABN6N316</accession>
<evidence type="ECO:0000256" key="1">
    <source>
        <dbReference type="ARBA" id="ARBA00007921"/>
    </source>
</evidence>
<dbReference type="NCBIfam" id="TIGR00436">
    <property type="entry name" value="era"/>
    <property type="match status" value="1"/>
</dbReference>
<feature type="region of interest" description="G2" evidence="7">
    <location>
        <begin position="60"/>
        <end position="64"/>
    </location>
</feature>
<dbReference type="SUPFAM" id="SSF54814">
    <property type="entry name" value="Prokaryotic type KH domain (KH-domain type II)"/>
    <property type="match status" value="1"/>
</dbReference>
<keyword evidence="6" id="KW-0963">Cytoplasm</keyword>
<feature type="binding site" evidence="6">
    <location>
        <begin position="81"/>
        <end position="85"/>
    </location>
    <ligand>
        <name>GTP</name>
        <dbReference type="ChEBI" id="CHEBI:37565"/>
    </ligand>
</feature>
<keyword evidence="3 6" id="KW-0547">Nucleotide-binding</keyword>
<dbReference type="RefSeq" id="WP_248344390.1">
    <property type="nucleotide sequence ID" value="NZ_AP025592.1"/>
</dbReference>
<evidence type="ECO:0000256" key="2">
    <source>
        <dbReference type="ARBA" id="ARBA00020484"/>
    </source>
</evidence>
<dbReference type="InterPro" id="IPR005662">
    <property type="entry name" value="GTPase_Era-like"/>
</dbReference>
<dbReference type="PANTHER" id="PTHR42698:SF1">
    <property type="entry name" value="GTPASE ERA, MITOCHONDRIAL"/>
    <property type="match status" value="1"/>
</dbReference>
<dbReference type="InterPro" id="IPR027417">
    <property type="entry name" value="P-loop_NTPase"/>
</dbReference>
<evidence type="ECO:0000256" key="4">
    <source>
        <dbReference type="ARBA" id="ARBA00022884"/>
    </source>
</evidence>
<keyword evidence="6" id="KW-0699">rRNA-binding</keyword>
<dbReference type="PANTHER" id="PTHR42698">
    <property type="entry name" value="GTPASE ERA"/>
    <property type="match status" value="1"/>
</dbReference>
<feature type="binding site" evidence="6">
    <location>
        <begin position="149"/>
        <end position="152"/>
    </location>
    <ligand>
        <name>GTP</name>
        <dbReference type="ChEBI" id="CHEBI:37565"/>
    </ligand>
</feature>
<keyword evidence="6" id="KW-1003">Cell membrane</keyword>
<keyword evidence="4 6" id="KW-0694">RNA-binding</keyword>
<dbReference type="Proteomes" id="UP001162734">
    <property type="component" value="Chromosome"/>
</dbReference>
<sequence>MGKKNPPKTSKSPKPAKAPRAAKKLRAGFVAIVGRPNVGKSTLLNRVLGEKVAIVSPRPQTTRTRILGVHTAPGLQVAFFDTPGLHRAKGTLNARMVETALTTLSEVDTVLVLVESGTGPNGRVEVGEATSWVIDQAKRSRKPLVLGVSKADRGPKELLLPVIAAYQGLAPWADVVPFSSFSGENVDALLEALARTLPESDALLFPEDMLTDQAERQLAAEYVREQVMLQTRQELPYAVAVEVEEFDESERGEGRSGLVRISALLFVERDSQKAILIGKKGDMLKSIGTRAREGLERLLGCKVFLKLTVKVEERWSERAASLQKLGL</sequence>
<dbReference type="PROSITE" id="PS50823">
    <property type="entry name" value="KH_TYPE_2"/>
    <property type="match status" value="1"/>
</dbReference>
<comment type="similarity">
    <text evidence="1 6 7 8">Belongs to the TRAFAC class TrmE-Era-EngA-EngB-Septin-like GTPase superfamily. Era GTPase family.</text>
</comment>
<comment type="function">
    <text evidence="6">An essential GTPase that binds both GDP and GTP, with rapid nucleotide exchange. Plays a role in 16S rRNA processing and 30S ribosomal subunit biogenesis and possibly also in cell cycle regulation and energy metabolism.</text>
</comment>
<feature type="binding site" evidence="6">
    <location>
        <begin position="34"/>
        <end position="41"/>
    </location>
    <ligand>
        <name>GTP</name>
        <dbReference type="ChEBI" id="CHEBI:37565"/>
    </ligand>
</feature>
<dbReference type="HAMAP" id="MF_00367">
    <property type="entry name" value="GTPase_Era"/>
    <property type="match status" value="1"/>
</dbReference>
<dbReference type="CDD" id="cd22534">
    <property type="entry name" value="KH-II_Era"/>
    <property type="match status" value="1"/>
</dbReference>
<feature type="region of interest" description="G5" evidence="7">
    <location>
        <begin position="178"/>
        <end position="180"/>
    </location>
</feature>
<evidence type="ECO:0000259" key="10">
    <source>
        <dbReference type="PROSITE" id="PS50823"/>
    </source>
</evidence>
<keyword evidence="13" id="KW-1185">Reference proteome</keyword>
<gene>
    <name evidence="6 12" type="primary">era</name>
    <name evidence="12" type="ORF">AMPC_07000</name>
</gene>
<dbReference type="CDD" id="cd04163">
    <property type="entry name" value="Era"/>
    <property type="match status" value="1"/>
</dbReference>
<keyword evidence="5 6" id="KW-0342">GTP-binding</keyword>
<comment type="subunit">
    <text evidence="6">Monomer.</text>
</comment>
<dbReference type="NCBIfam" id="TIGR00231">
    <property type="entry name" value="small_GTP"/>
    <property type="match status" value="1"/>
</dbReference>
<evidence type="ECO:0000313" key="13">
    <source>
        <dbReference type="Proteomes" id="UP001162734"/>
    </source>
</evidence>
<name>A0ABN6N316_9BACT</name>
<evidence type="ECO:0000256" key="6">
    <source>
        <dbReference type="HAMAP-Rule" id="MF_00367"/>
    </source>
</evidence>
<dbReference type="Gene3D" id="3.40.50.300">
    <property type="entry name" value="P-loop containing nucleotide triphosphate hydrolases"/>
    <property type="match status" value="1"/>
</dbReference>
<dbReference type="PROSITE" id="PS51713">
    <property type="entry name" value="G_ERA"/>
    <property type="match status" value="1"/>
</dbReference>
<dbReference type="NCBIfam" id="NF000908">
    <property type="entry name" value="PRK00089.1"/>
    <property type="match status" value="1"/>
</dbReference>
<dbReference type="InterPro" id="IPR005225">
    <property type="entry name" value="Small_GTP-bd"/>
</dbReference>
<dbReference type="InterPro" id="IPR004044">
    <property type="entry name" value="KH_dom_type_2"/>
</dbReference>
<keyword evidence="6" id="KW-0472">Membrane</keyword>
<protein>
    <recommendedName>
        <fullName evidence="2 6">GTPase Era</fullName>
    </recommendedName>
</protein>
<dbReference type="EMBL" id="AP025592">
    <property type="protein sequence ID" value="BDG07587.1"/>
    <property type="molecule type" value="Genomic_DNA"/>
</dbReference>
<feature type="region of interest" description="G4" evidence="7">
    <location>
        <begin position="149"/>
        <end position="152"/>
    </location>
</feature>